<accession>A0A0F0CLH4</accession>
<protein>
    <submittedName>
        <fullName evidence="1">Uncharacterized protein</fullName>
    </submittedName>
</protein>
<dbReference type="Proteomes" id="UP000033428">
    <property type="component" value="Unassembled WGS sequence"/>
</dbReference>
<dbReference type="EMBL" id="JYNY01000398">
    <property type="protein sequence ID" value="KJJ84163.1"/>
    <property type="molecule type" value="Genomic_DNA"/>
</dbReference>
<comment type="caution">
    <text evidence="1">The sequence shown here is derived from an EMBL/GenBank/DDBJ whole genome shotgun (WGS) entry which is preliminary data.</text>
</comment>
<proteinExistence type="predicted"/>
<evidence type="ECO:0000313" key="1">
    <source>
        <dbReference type="EMBL" id="KJJ84163.1"/>
    </source>
</evidence>
<sequence length="289" mass="33883">MDVEVSLAGGTLGIFYPMKGLLDASMSISNDSWEKISNVILIASRVALSTDANIKFYCVITQDERLPEMQVIIIKYVEDVRRGMYRDISRDEAFKRTLFSMNLTPQAKKERTIEKVFDKLGLEEGTREDVMEEFFRSPPSKLKDIGFWKGHFYLKDISEGEFLAAQMAHRMRIDFREKKELSSNYDFRGAEGDFLVTKTQKYFLVTFKIFEQSENNEEILKLRRKKIWEILRIANEVVEGYEFKNFDFVSLSDEAKEITLWMNSYDVYDFHKKQSLPVEQLVKASGEYF</sequence>
<reference evidence="1 2" key="1">
    <citation type="submission" date="2015-02" db="EMBL/GenBank/DDBJ databases">
        <title>Single-cell genomics of uncultivated deep-branching MTB reveals a conserved set of magnetosome genes.</title>
        <authorList>
            <person name="Kolinko S."/>
            <person name="Richter M."/>
            <person name="Glockner F.O."/>
            <person name="Brachmann A."/>
            <person name="Schuler D."/>
        </authorList>
    </citation>
    <scope>NUCLEOTIDE SEQUENCE [LARGE SCALE GENOMIC DNA]</scope>
    <source>
        <strain evidence="1">SKK-01</strain>
    </source>
</reference>
<dbReference type="AlphaFoldDB" id="A0A0F0CLH4"/>
<gene>
    <name evidence="1" type="ORF">OMAG_001975</name>
</gene>
<keyword evidence="2" id="KW-1185">Reference proteome</keyword>
<organism evidence="1 2">
    <name type="scientific">Candidatus Omnitrophus magneticus</name>
    <dbReference type="NCBI Taxonomy" id="1609969"/>
    <lineage>
        <taxon>Bacteria</taxon>
        <taxon>Pseudomonadati</taxon>
        <taxon>Candidatus Omnitrophota</taxon>
        <taxon>Candidatus Omnitrophus</taxon>
    </lineage>
</organism>
<evidence type="ECO:0000313" key="2">
    <source>
        <dbReference type="Proteomes" id="UP000033428"/>
    </source>
</evidence>
<name>A0A0F0CLH4_9BACT</name>